<feature type="region of interest" description="Disordered" evidence="2">
    <location>
        <begin position="1"/>
        <end position="96"/>
    </location>
</feature>
<dbReference type="SMART" id="SM00233">
    <property type="entry name" value="PH"/>
    <property type="match status" value="1"/>
</dbReference>
<dbReference type="InterPro" id="IPR011993">
    <property type="entry name" value="PH-like_dom_sf"/>
</dbReference>
<name>A0A9W7TXJ8_TRIRA</name>
<dbReference type="Pfam" id="PF22697">
    <property type="entry name" value="SOS1_NGEF_PH"/>
    <property type="match status" value="1"/>
</dbReference>
<dbReference type="SMART" id="SM00325">
    <property type="entry name" value="RhoGEF"/>
    <property type="match status" value="1"/>
</dbReference>
<reference evidence="5" key="1">
    <citation type="submission" date="2021-02" db="EMBL/GenBank/DDBJ databases">
        <title>Comparative genomics reveals that relaxation of natural selection precedes convergent phenotypic evolution of cavefish.</title>
        <authorList>
            <person name="Peng Z."/>
        </authorList>
    </citation>
    <scope>NUCLEOTIDE SEQUENCE</scope>
    <source>
        <tissue evidence="5">Muscle</tissue>
    </source>
</reference>
<dbReference type="PANTHER" id="PTHR45924">
    <property type="entry name" value="FI17866P1"/>
    <property type="match status" value="1"/>
</dbReference>
<dbReference type="Gene3D" id="2.30.29.30">
    <property type="entry name" value="Pleckstrin-homology domain (PH domain)/Phosphotyrosine-binding domain (PTB)"/>
    <property type="match status" value="1"/>
</dbReference>
<dbReference type="EMBL" id="JAFHDT010000010">
    <property type="protein sequence ID" value="KAI7804442.1"/>
    <property type="molecule type" value="Genomic_DNA"/>
</dbReference>
<feature type="compositionally biased region" description="Low complexity" evidence="2">
    <location>
        <begin position="37"/>
        <end position="49"/>
    </location>
</feature>
<evidence type="ECO:0000313" key="5">
    <source>
        <dbReference type="EMBL" id="KAI7804442.1"/>
    </source>
</evidence>
<accession>A0A9W7TXJ8</accession>
<feature type="compositionally biased region" description="Basic and acidic residues" evidence="2">
    <location>
        <begin position="550"/>
        <end position="566"/>
    </location>
</feature>
<gene>
    <name evidence="5" type="ORF">IRJ41_010307</name>
</gene>
<dbReference type="Proteomes" id="UP001059041">
    <property type="component" value="Linkage Group LG10"/>
</dbReference>
<dbReference type="PROSITE" id="PS50003">
    <property type="entry name" value="PH_DOMAIN"/>
    <property type="match status" value="1"/>
</dbReference>
<dbReference type="InterPro" id="IPR055251">
    <property type="entry name" value="SOS1_NGEF_PH"/>
</dbReference>
<keyword evidence="1" id="KW-0597">Phosphoprotein</keyword>
<dbReference type="CDD" id="cd00160">
    <property type="entry name" value="RhoGEF"/>
    <property type="match status" value="1"/>
</dbReference>
<feature type="domain" description="PH" evidence="3">
    <location>
        <begin position="311"/>
        <end position="409"/>
    </location>
</feature>
<dbReference type="PROSITE" id="PS50010">
    <property type="entry name" value="DH_2"/>
    <property type="match status" value="1"/>
</dbReference>
<feature type="region of interest" description="Disordered" evidence="2">
    <location>
        <begin position="520"/>
        <end position="571"/>
    </location>
</feature>
<keyword evidence="6" id="KW-1185">Reference proteome</keyword>
<dbReference type="InterPro" id="IPR043324">
    <property type="entry name" value="PH_PLEKHG1_G2_G3"/>
</dbReference>
<protein>
    <submittedName>
        <fullName evidence="5">Pleckstrin homology domain-containing family G member 3-like</fullName>
    </submittedName>
</protein>
<dbReference type="PANTHER" id="PTHR45924:SF4">
    <property type="entry name" value="PLECKSTRIN HOMOLOGY DOMAIN-CONTAINING FAMILY G MEMBER 3"/>
    <property type="match status" value="1"/>
</dbReference>
<dbReference type="Gene3D" id="1.20.900.10">
    <property type="entry name" value="Dbl homology (DH) domain"/>
    <property type="match status" value="1"/>
</dbReference>
<evidence type="ECO:0000313" key="6">
    <source>
        <dbReference type="Proteomes" id="UP001059041"/>
    </source>
</evidence>
<dbReference type="SUPFAM" id="SSF48065">
    <property type="entry name" value="DBL homology domain (DH-domain)"/>
    <property type="match status" value="1"/>
</dbReference>
<dbReference type="AlphaFoldDB" id="A0A9W7TXJ8"/>
<dbReference type="InterPro" id="IPR035899">
    <property type="entry name" value="DBL_dom_sf"/>
</dbReference>
<dbReference type="FunFam" id="1.20.900.10:FF:000019">
    <property type="entry name" value="Pleckstrin homology domain-containing family G member 1"/>
    <property type="match status" value="1"/>
</dbReference>
<dbReference type="Pfam" id="PF00621">
    <property type="entry name" value="RhoGEF"/>
    <property type="match status" value="1"/>
</dbReference>
<dbReference type="GO" id="GO:0031267">
    <property type="term" value="F:small GTPase binding"/>
    <property type="evidence" value="ECO:0007669"/>
    <property type="project" value="TreeGrafter"/>
</dbReference>
<proteinExistence type="predicted"/>
<evidence type="ECO:0000259" key="4">
    <source>
        <dbReference type="PROSITE" id="PS50010"/>
    </source>
</evidence>
<dbReference type="InterPro" id="IPR000219">
    <property type="entry name" value="DH_dom"/>
</dbReference>
<evidence type="ECO:0000259" key="3">
    <source>
        <dbReference type="PROSITE" id="PS50003"/>
    </source>
</evidence>
<feature type="compositionally biased region" description="Polar residues" evidence="2">
    <location>
        <begin position="50"/>
        <end position="60"/>
    </location>
</feature>
<dbReference type="GO" id="GO:2000114">
    <property type="term" value="P:regulation of establishment of cell polarity"/>
    <property type="evidence" value="ECO:0007669"/>
    <property type="project" value="TreeGrafter"/>
</dbReference>
<dbReference type="CDD" id="cd13243">
    <property type="entry name" value="PH_PLEKHG1_G2_G3"/>
    <property type="match status" value="1"/>
</dbReference>
<evidence type="ECO:0000256" key="1">
    <source>
        <dbReference type="ARBA" id="ARBA00022553"/>
    </source>
</evidence>
<organism evidence="5 6">
    <name type="scientific">Triplophysa rosa</name>
    <name type="common">Cave loach</name>
    <dbReference type="NCBI Taxonomy" id="992332"/>
    <lineage>
        <taxon>Eukaryota</taxon>
        <taxon>Metazoa</taxon>
        <taxon>Chordata</taxon>
        <taxon>Craniata</taxon>
        <taxon>Vertebrata</taxon>
        <taxon>Euteleostomi</taxon>
        <taxon>Actinopterygii</taxon>
        <taxon>Neopterygii</taxon>
        <taxon>Teleostei</taxon>
        <taxon>Ostariophysi</taxon>
        <taxon>Cypriniformes</taxon>
        <taxon>Nemacheilidae</taxon>
        <taxon>Triplophysa</taxon>
    </lineage>
</organism>
<feature type="domain" description="DH" evidence="4">
    <location>
        <begin position="107"/>
        <end position="287"/>
    </location>
</feature>
<dbReference type="InterPro" id="IPR001849">
    <property type="entry name" value="PH_domain"/>
</dbReference>
<dbReference type="SUPFAM" id="SSF50729">
    <property type="entry name" value="PH domain-like"/>
    <property type="match status" value="1"/>
</dbReference>
<evidence type="ECO:0000256" key="2">
    <source>
        <dbReference type="SAM" id="MobiDB-lite"/>
    </source>
</evidence>
<comment type="caution">
    <text evidence="5">The sequence shown here is derived from an EMBL/GenBank/DDBJ whole genome shotgun (WGS) entry which is preliminary data.</text>
</comment>
<sequence length="902" mass="101958">MREDSSCGHNRNLMGEAGCHGSSVGSSAERSEDGRPVSVVSSVSSCSSVEGNISRLTPSPSAGDIDLELNPPKEPADPPEPVITSSERRKDPPSPIATVAMAPNLTYVDRVVMEIIETERMYVRDLRSIVEDYLVHIIDSRDLPIKPEQVCSLFGNIEQIYEFNSELLHSLDACACDPVAIARCFVDKSEYFEIYTQYCTNYPNSVAVLTECLRNTTLAQFLRDRQASLRRSLPLGSYLLKPVQRILKYHLLLQEIAKHFDSEEDGYDVVIEAIDTMTGVAWYINDMKRKHEHAVRLQEIQSLLINWKGPDLTSYGELVLDGTFHVHRAKNERTLFLFDKMLLITKKRGEHYVYKTHISCSTLMLIESAKDSLRFSVTHYKQPKQPHTVQARTVEEKKLWAHHIKRLILENHHVVIPQKAKDAILDVDSTCLVKHRYSPDRMKKATSCRVDDFSACALKERRRSEPGKQITRSSRGLVQLYPHVSSLVSMEISHPTTVCVTQHADSEGALLVVKERRSLPPAADGSALTSEMRENQQDLESSTGSLYDPDETRPHGEREEDQKNADDGGEDEQVADFTTSVLAALSCLQYRARALLSHPITTLARQYSQRIRNSRPVVRQRPKATESHFMPKSLSSFLSTFICQKQTLNKYSLCVGLPDRTLSLDLNEQDLVQDSESTSPSSGICSPESPQFPYFCRLNIQRPQSPVQVESFHWPDVKELCSKYSNQGQKSVSHHYPMGHSVSFPERMLDHERERSKTSRTLSCSSSCNFTTQRATNTNPESVPSLCRVNSLDHNLETQHAREQPDSCCVTGHRTLSREIMVEKVCRVKLSLETEDSSEGQVRWDAVAQSELSLIDSTEQHVRFGAWVRGGQQSCSTKETETSQHNLVKNLREKFQNLSSYT</sequence>
<dbReference type="GO" id="GO:0005829">
    <property type="term" value="C:cytosol"/>
    <property type="evidence" value="ECO:0007669"/>
    <property type="project" value="UniProtKB-ARBA"/>
</dbReference>
<dbReference type="GO" id="GO:0005085">
    <property type="term" value="F:guanyl-nucleotide exchange factor activity"/>
    <property type="evidence" value="ECO:0007669"/>
    <property type="project" value="InterPro"/>
</dbReference>